<comment type="cofactor">
    <cofactor evidence="2 10">
        <name>Mg(2+)</name>
        <dbReference type="ChEBI" id="CHEBI:18420"/>
    </cofactor>
</comment>
<keyword evidence="4 10" id="KW-0479">Metal-binding</keyword>
<feature type="domain" description="PPM-type phosphatase" evidence="12">
    <location>
        <begin position="209"/>
        <end position="475"/>
    </location>
</feature>
<dbReference type="PANTHER" id="PTHR12320:SF1">
    <property type="entry name" value="PROTEIN PHOSPHATASE PTC7 HOMOLOG"/>
    <property type="match status" value="1"/>
</dbReference>
<dbReference type="InterPro" id="IPR001932">
    <property type="entry name" value="PPM-type_phosphatase-like_dom"/>
</dbReference>
<name>A0AAW1APJ3_CROAD</name>
<keyword evidence="5 10" id="KW-0378">Hydrolase</keyword>
<dbReference type="Proteomes" id="UP001474421">
    <property type="component" value="Unassembled WGS sequence"/>
</dbReference>
<dbReference type="InterPro" id="IPR036457">
    <property type="entry name" value="PPM-type-like_dom_sf"/>
</dbReference>
<keyword evidence="7 10" id="KW-0904">Protein phosphatase</keyword>
<dbReference type="Gene3D" id="3.60.40.10">
    <property type="entry name" value="PPM-type phosphatase domain"/>
    <property type="match status" value="1"/>
</dbReference>
<feature type="compositionally biased region" description="Basic and acidic residues" evidence="11">
    <location>
        <begin position="101"/>
        <end position="116"/>
    </location>
</feature>
<proteinExistence type="inferred from homology"/>
<dbReference type="SMART" id="SM00331">
    <property type="entry name" value="PP2C_SIG"/>
    <property type="match status" value="1"/>
</dbReference>
<dbReference type="FunFam" id="3.60.40.10:FF:000009">
    <property type="entry name" value="Blast:Protein phosphatase PTC7 homolog"/>
    <property type="match status" value="1"/>
</dbReference>
<gene>
    <name evidence="13" type="ORF">NXF25_018142</name>
</gene>
<comment type="catalytic activity">
    <reaction evidence="10">
        <text>O-phospho-L-seryl-[protein] + H2O = L-seryl-[protein] + phosphate</text>
        <dbReference type="Rhea" id="RHEA:20629"/>
        <dbReference type="Rhea" id="RHEA-COMP:9863"/>
        <dbReference type="Rhea" id="RHEA-COMP:11604"/>
        <dbReference type="ChEBI" id="CHEBI:15377"/>
        <dbReference type="ChEBI" id="CHEBI:29999"/>
        <dbReference type="ChEBI" id="CHEBI:43474"/>
        <dbReference type="ChEBI" id="CHEBI:83421"/>
        <dbReference type="EC" id="3.1.3.16"/>
    </reaction>
</comment>
<evidence type="ECO:0000256" key="2">
    <source>
        <dbReference type="ARBA" id="ARBA00001946"/>
    </source>
</evidence>
<evidence type="ECO:0000256" key="3">
    <source>
        <dbReference type="ARBA" id="ARBA00006702"/>
    </source>
</evidence>
<evidence type="ECO:0000259" key="12">
    <source>
        <dbReference type="PROSITE" id="PS51746"/>
    </source>
</evidence>
<comment type="caution">
    <text evidence="13">The sequence shown here is derived from an EMBL/GenBank/DDBJ whole genome shotgun (WGS) entry which is preliminary data.</text>
</comment>
<keyword evidence="8 10" id="KW-0464">Manganese</keyword>
<comment type="cofactor">
    <cofactor evidence="1 10">
        <name>Mn(2+)</name>
        <dbReference type="ChEBI" id="CHEBI:29035"/>
    </cofactor>
</comment>
<dbReference type="AlphaFoldDB" id="A0AAW1APJ3"/>
<reference evidence="13 14" key="1">
    <citation type="journal article" date="2024" name="Proc. Natl. Acad. Sci. U.S.A.">
        <title>The genetic regulatory architecture and epigenomic basis for age-related changes in rattlesnake venom.</title>
        <authorList>
            <person name="Hogan M.P."/>
            <person name="Holding M.L."/>
            <person name="Nystrom G.S."/>
            <person name="Colston T.J."/>
            <person name="Bartlett D.A."/>
            <person name="Mason A.J."/>
            <person name="Ellsworth S.A."/>
            <person name="Rautsaw R.M."/>
            <person name="Lawrence K.C."/>
            <person name="Strickland J.L."/>
            <person name="He B."/>
            <person name="Fraser P."/>
            <person name="Margres M.J."/>
            <person name="Gilbert D.M."/>
            <person name="Gibbs H.L."/>
            <person name="Parkinson C.L."/>
            <person name="Rokyta D.R."/>
        </authorList>
    </citation>
    <scope>NUCLEOTIDE SEQUENCE [LARGE SCALE GENOMIC DNA]</scope>
    <source>
        <strain evidence="13">DRR0105</strain>
    </source>
</reference>
<evidence type="ECO:0000256" key="5">
    <source>
        <dbReference type="ARBA" id="ARBA00022801"/>
    </source>
</evidence>
<dbReference type="EC" id="3.1.3.16" evidence="10"/>
<evidence type="ECO:0000256" key="7">
    <source>
        <dbReference type="ARBA" id="ARBA00022912"/>
    </source>
</evidence>
<evidence type="ECO:0000256" key="8">
    <source>
        <dbReference type="ARBA" id="ARBA00023211"/>
    </source>
</evidence>
<dbReference type="GO" id="GO:0004722">
    <property type="term" value="F:protein serine/threonine phosphatase activity"/>
    <property type="evidence" value="ECO:0007669"/>
    <property type="project" value="UniProtKB-EC"/>
</dbReference>
<dbReference type="Pfam" id="PF07228">
    <property type="entry name" value="SpoIIE"/>
    <property type="match status" value="1"/>
</dbReference>
<dbReference type="EMBL" id="JAOTOJ010000018">
    <property type="protein sequence ID" value="KAK9391753.1"/>
    <property type="molecule type" value="Genomic_DNA"/>
</dbReference>
<dbReference type="SUPFAM" id="SSF81606">
    <property type="entry name" value="PP2C-like"/>
    <property type="match status" value="1"/>
</dbReference>
<feature type="compositionally biased region" description="Gly residues" evidence="11">
    <location>
        <begin position="78"/>
        <end position="95"/>
    </location>
</feature>
<evidence type="ECO:0000256" key="6">
    <source>
        <dbReference type="ARBA" id="ARBA00022842"/>
    </source>
</evidence>
<comment type="catalytic activity">
    <reaction evidence="9 10">
        <text>O-phospho-L-threonyl-[protein] + H2O = L-threonyl-[protein] + phosphate</text>
        <dbReference type="Rhea" id="RHEA:47004"/>
        <dbReference type="Rhea" id="RHEA-COMP:11060"/>
        <dbReference type="Rhea" id="RHEA-COMP:11605"/>
        <dbReference type="ChEBI" id="CHEBI:15377"/>
        <dbReference type="ChEBI" id="CHEBI:30013"/>
        <dbReference type="ChEBI" id="CHEBI:43474"/>
        <dbReference type="ChEBI" id="CHEBI:61977"/>
        <dbReference type="EC" id="3.1.3.16"/>
    </reaction>
</comment>
<keyword evidence="6 10" id="KW-0460">Magnesium</keyword>
<evidence type="ECO:0000256" key="4">
    <source>
        <dbReference type="ARBA" id="ARBA00022723"/>
    </source>
</evidence>
<dbReference type="SMART" id="SM00332">
    <property type="entry name" value="PP2Cc"/>
    <property type="match status" value="1"/>
</dbReference>
<keyword evidence="14" id="KW-1185">Reference proteome</keyword>
<evidence type="ECO:0000313" key="13">
    <source>
        <dbReference type="EMBL" id="KAK9391753.1"/>
    </source>
</evidence>
<dbReference type="GO" id="GO:0005739">
    <property type="term" value="C:mitochondrion"/>
    <property type="evidence" value="ECO:0007669"/>
    <property type="project" value="TreeGrafter"/>
</dbReference>
<evidence type="ECO:0000256" key="10">
    <source>
        <dbReference type="RuleBase" id="RU366020"/>
    </source>
</evidence>
<feature type="compositionally biased region" description="Basic residues" evidence="11">
    <location>
        <begin position="166"/>
        <end position="179"/>
    </location>
</feature>
<evidence type="ECO:0000256" key="1">
    <source>
        <dbReference type="ARBA" id="ARBA00001936"/>
    </source>
</evidence>
<evidence type="ECO:0000313" key="14">
    <source>
        <dbReference type="Proteomes" id="UP001474421"/>
    </source>
</evidence>
<organism evidence="13 14">
    <name type="scientific">Crotalus adamanteus</name>
    <name type="common">Eastern diamondback rattlesnake</name>
    <dbReference type="NCBI Taxonomy" id="8729"/>
    <lineage>
        <taxon>Eukaryota</taxon>
        <taxon>Metazoa</taxon>
        <taxon>Chordata</taxon>
        <taxon>Craniata</taxon>
        <taxon>Vertebrata</taxon>
        <taxon>Euteleostomi</taxon>
        <taxon>Lepidosauria</taxon>
        <taxon>Squamata</taxon>
        <taxon>Bifurcata</taxon>
        <taxon>Unidentata</taxon>
        <taxon>Episquamata</taxon>
        <taxon>Toxicofera</taxon>
        <taxon>Serpentes</taxon>
        <taxon>Colubroidea</taxon>
        <taxon>Viperidae</taxon>
        <taxon>Crotalinae</taxon>
        <taxon>Crotalus</taxon>
    </lineage>
</organism>
<feature type="region of interest" description="Disordered" evidence="11">
    <location>
        <begin position="1"/>
        <end position="180"/>
    </location>
</feature>
<dbReference type="PANTHER" id="PTHR12320">
    <property type="entry name" value="PROTEIN PHOSPHATASE 2C"/>
    <property type="match status" value="1"/>
</dbReference>
<feature type="compositionally biased region" description="Basic and acidic residues" evidence="11">
    <location>
        <begin position="1"/>
        <end position="15"/>
    </location>
</feature>
<comment type="similarity">
    <text evidence="3 10">Belongs to the PP2C family.</text>
</comment>
<accession>A0AAW1APJ3</accession>
<protein>
    <recommendedName>
        <fullName evidence="10">Protein phosphatase</fullName>
        <ecNumber evidence="10">3.1.3.16</ecNumber>
    </recommendedName>
</protein>
<dbReference type="GO" id="GO:0046872">
    <property type="term" value="F:metal ion binding"/>
    <property type="evidence" value="ECO:0007669"/>
    <property type="project" value="UniProtKB-UniRule"/>
</dbReference>
<evidence type="ECO:0000256" key="9">
    <source>
        <dbReference type="ARBA" id="ARBA00048336"/>
    </source>
</evidence>
<sequence length="480" mass="51326">MPDEKFNREEGDPLRAAHVLRSGRNTTSRQALRRPNTGEAGRSSAAQHAGTGSPRREWQAARATPEPGESLPILGQRIAGGGSGVGCEAGDGGGAPPSRRAGCERLRKGEPGERGSARPRRAPPGSPLGERRLWGGGSRAPPPLWRGGGAGRGAPRARAAEEGAACRRRGRAPPARPRRGGPAMFSVLSYGRLVARAVLGGLSQTDSRDYSLVTASCGFGKDFRKGILKKGMCYGDDACFVARHRTADVLGVADGVGGWRDYGVDPSQFSGTLMRTCERLVKEGRFVPSHPVGILTTSYCELLQHKAPLLGSSTACIVVLDRSTRRLHTANLGDSGFLVVRGGRVVHRSDEQQHYFNTPFQLSIAPPEAEGVVFSDSPDAADSSTFDVQLGDIILTATDGLFDNMPDYMILQELKKLKNSNYESIQQTASSIAEQAHELAYDPNYMSPFAQFACDNGLNVRGGKPDDITVLLSIVAEYTD</sequence>
<dbReference type="InterPro" id="IPR039123">
    <property type="entry name" value="PPTC7"/>
</dbReference>
<evidence type="ECO:0000256" key="11">
    <source>
        <dbReference type="SAM" id="MobiDB-lite"/>
    </source>
</evidence>
<dbReference type="PROSITE" id="PS51746">
    <property type="entry name" value="PPM_2"/>
    <property type="match status" value="1"/>
</dbReference>